<dbReference type="AlphaFoldDB" id="A0AA39FYZ5"/>
<protein>
    <submittedName>
        <fullName evidence="2">Uncharacterized protein</fullName>
    </submittedName>
</protein>
<sequence length="115" mass="12969">MNVGKLKWKEENRASFINEIERRCRENKITDWEGLRREIINAAADTEGWREDLQGRETECGKSEDDSSLDISFTKKGVEERIFGLADGKAPGKDGISGEFMKAVGLTNMGLCRNI</sequence>
<evidence type="ECO:0000313" key="3">
    <source>
        <dbReference type="Proteomes" id="UP001168972"/>
    </source>
</evidence>
<reference evidence="2" key="2">
    <citation type="submission" date="2023-03" db="EMBL/GenBank/DDBJ databases">
        <authorList>
            <person name="Inwood S.N."/>
            <person name="Skelly J.G."/>
            <person name="Guhlin J."/>
            <person name="Harrop T.W.R."/>
            <person name="Goldson S.G."/>
            <person name="Dearden P.K."/>
        </authorList>
    </citation>
    <scope>NUCLEOTIDE SEQUENCE</scope>
    <source>
        <strain evidence="2">Lincoln</strain>
        <tissue evidence="2">Whole body</tissue>
    </source>
</reference>
<gene>
    <name evidence="2" type="ORF">PV327_007348</name>
</gene>
<reference evidence="2" key="1">
    <citation type="journal article" date="2023" name="bioRxiv">
        <title>Scaffold-level genome assemblies of two parasitoid biocontrol wasps reveal the parthenogenesis mechanism and an associated novel virus.</title>
        <authorList>
            <person name="Inwood S."/>
            <person name="Skelly J."/>
            <person name="Guhlin J."/>
            <person name="Harrop T."/>
            <person name="Goldson S."/>
            <person name="Dearden P."/>
        </authorList>
    </citation>
    <scope>NUCLEOTIDE SEQUENCE</scope>
    <source>
        <strain evidence="2">Lincoln</strain>
        <tissue evidence="2">Whole body</tissue>
    </source>
</reference>
<name>A0AA39FYZ5_MICHY</name>
<feature type="compositionally biased region" description="Basic and acidic residues" evidence="1">
    <location>
        <begin position="50"/>
        <end position="65"/>
    </location>
</feature>
<proteinExistence type="predicted"/>
<keyword evidence="3" id="KW-1185">Reference proteome</keyword>
<accession>A0AA39FYZ5</accession>
<organism evidence="2 3">
    <name type="scientific">Microctonus hyperodae</name>
    <name type="common">Parasitoid wasp</name>
    <dbReference type="NCBI Taxonomy" id="165561"/>
    <lineage>
        <taxon>Eukaryota</taxon>
        <taxon>Metazoa</taxon>
        <taxon>Ecdysozoa</taxon>
        <taxon>Arthropoda</taxon>
        <taxon>Hexapoda</taxon>
        <taxon>Insecta</taxon>
        <taxon>Pterygota</taxon>
        <taxon>Neoptera</taxon>
        <taxon>Endopterygota</taxon>
        <taxon>Hymenoptera</taxon>
        <taxon>Apocrita</taxon>
        <taxon>Ichneumonoidea</taxon>
        <taxon>Braconidae</taxon>
        <taxon>Euphorinae</taxon>
        <taxon>Microctonus</taxon>
    </lineage>
</organism>
<evidence type="ECO:0000313" key="2">
    <source>
        <dbReference type="EMBL" id="KAK0178457.1"/>
    </source>
</evidence>
<evidence type="ECO:0000256" key="1">
    <source>
        <dbReference type="SAM" id="MobiDB-lite"/>
    </source>
</evidence>
<dbReference type="EMBL" id="JAQQBR010000004">
    <property type="protein sequence ID" value="KAK0178457.1"/>
    <property type="molecule type" value="Genomic_DNA"/>
</dbReference>
<dbReference type="Proteomes" id="UP001168972">
    <property type="component" value="Unassembled WGS sequence"/>
</dbReference>
<feature type="region of interest" description="Disordered" evidence="1">
    <location>
        <begin position="50"/>
        <end position="69"/>
    </location>
</feature>
<comment type="caution">
    <text evidence="2">The sequence shown here is derived from an EMBL/GenBank/DDBJ whole genome shotgun (WGS) entry which is preliminary data.</text>
</comment>